<dbReference type="EMBL" id="CP046401">
    <property type="protein sequence ID" value="QGY44847.1"/>
    <property type="molecule type" value="Genomic_DNA"/>
</dbReference>
<evidence type="ECO:0000313" key="3">
    <source>
        <dbReference type="Proteomes" id="UP000428260"/>
    </source>
</evidence>
<proteinExistence type="predicted"/>
<gene>
    <name evidence="2" type="ORF">GM418_14575</name>
</gene>
<keyword evidence="3" id="KW-1185">Reference proteome</keyword>
<evidence type="ECO:0000313" key="2">
    <source>
        <dbReference type="EMBL" id="QGY44847.1"/>
    </source>
</evidence>
<organism evidence="2 3">
    <name type="scientific">Maribellus comscasis</name>
    <dbReference type="NCBI Taxonomy" id="2681766"/>
    <lineage>
        <taxon>Bacteria</taxon>
        <taxon>Pseudomonadati</taxon>
        <taxon>Bacteroidota</taxon>
        <taxon>Bacteroidia</taxon>
        <taxon>Marinilabiliales</taxon>
        <taxon>Prolixibacteraceae</taxon>
        <taxon>Maribellus</taxon>
    </lineage>
</organism>
<protein>
    <submittedName>
        <fullName evidence="2">DUF2958 domain-containing protein</fullName>
    </submittedName>
</protein>
<dbReference type="InterPro" id="IPR021341">
    <property type="entry name" value="DUF2958"/>
</dbReference>
<reference evidence="2 3" key="1">
    <citation type="submission" date="2019-11" db="EMBL/GenBank/DDBJ databases">
        <authorList>
            <person name="Zheng R.K."/>
            <person name="Sun C.M."/>
        </authorList>
    </citation>
    <scope>NUCLEOTIDE SEQUENCE [LARGE SCALE GENOMIC DNA]</scope>
    <source>
        <strain evidence="2 3">WC007</strain>
    </source>
</reference>
<dbReference type="AlphaFoldDB" id="A0A6I6JXD0"/>
<name>A0A6I6JXD0_9BACT</name>
<dbReference type="Pfam" id="PF11171">
    <property type="entry name" value="DUF2958"/>
    <property type="match status" value="1"/>
</dbReference>
<evidence type="ECO:0000256" key="1">
    <source>
        <dbReference type="SAM" id="MobiDB-lite"/>
    </source>
</evidence>
<dbReference type="KEGG" id="mcos:GM418_14575"/>
<dbReference type="RefSeq" id="WP_158867544.1">
    <property type="nucleotide sequence ID" value="NZ_CP046401.1"/>
</dbReference>
<feature type="compositionally biased region" description="Basic and acidic residues" evidence="1">
    <location>
        <begin position="128"/>
        <end position="139"/>
    </location>
</feature>
<accession>A0A6I6JXD0</accession>
<sequence length="139" mass="16199">MKLITKTLEKRFQEVGSQEIADPLVIAKFFTPVGGATWYATEYDPQDKICFGYVKGLGGDEFGYFSIIEMESVKLPYGLTIERDLYCGEKHLSEFCPELKSFIKERIQNQNRDAQRMQELDQIQENQSLEREQDTELER</sequence>
<dbReference type="Proteomes" id="UP000428260">
    <property type="component" value="Chromosome"/>
</dbReference>
<feature type="region of interest" description="Disordered" evidence="1">
    <location>
        <begin position="120"/>
        <end position="139"/>
    </location>
</feature>